<protein>
    <submittedName>
        <fullName evidence="2">Uncharacterized protein</fullName>
    </submittedName>
</protein>
<organism evidence="2 3">
    <name type="scientific">Henosepilachna vigintioctopunctata</name>
    <dbReference type="NCBI Taxonomy" id="420089"/>
    <lineage>
        <taxon>Eukaryota</taxon>
        <taxon>Metazoa</taxon>
        <taxon>Ecdysozoa</taxon>
        <taxon>Arthropoda</taxon>
        <taxon>Hexapoda</taxon>
        <taxon>Insecta</taxon>
        <taxon>Pterygota</taxon>
        <taxon>Neoptera</taxon>
        <taxon>Endopterygota</taxon>
        <taxon>Coleoptera</taxon>
        <taxon>Polyphaga</taxon>
        <taxon>Cucujiformia</taxon>
        <taxon>Coccinelloidea</taxon>
        <taxon>Coccinellidae</taxon>
        <taxon>Epilachninae</taxon>
        <taxon>Epilachnini</taxon>
        <taxon>Henosepilachna</taxon>
    </lineage>
</organism>
<feature type="region of interest" description="Disordered" evidence="1">
    <location>
        <begin position="89"/>
        <end position="114"/>
    </location>
</feature>
<gene>
    <name evidence="2" type="ORF">WA026_008077</name>
</gene>
<keyword evidence="3" id="KW-1185">Reference proteome</keyword>
<dbReference type="AlphaFoldDB" id="A0AAW1TQ75"/>
<name>A0AAW1TQ75_9CUCU</name>
<evidence type="ECO:0000313" key="3">
    <source>
        <dbReference type="Proteomes" id="UP001431783"/>
    </source>
</evidence>
<reference evidence="2 3" key="1">
    <citation type="submission" date="2023-03" db="EMBL/GenBank/DDBJ databases">
        <title>Genome insight into feeding habits of ladybird beetles.</title>
        <authorList>
            <person name="Li H.-S."/>
            <person name="Huang Y.-H."/>
            <person name="Pang H."/>
        </authorList>
    </citation>
    <scope>NUCLEOTIDE SEQUENCE [LARGE SCALE GENOMIC DNA]</scope>
    <source>
        <strain evidence="2">SYSU_2023b</strain>
        <tissue evidence="2">Whole body</tissue>
    </source>
</reference>
<accession>A0AAW1TQ75</accession>
<evidence type="ECO:0000313" key="2">
    <source>
        <dbReference type="EMBL" id="KAK9870519.1"/>
    </source>
</evidence>
<dbReference type="EMBL" id="JARQZJ010000003">
    <property type="protein sequence ID" value="KAK9870519.1"/>
    <property type="molecule type" value="Genomic_DNA"/>
</dbReference>
<sequence length="114" mass="12721">MRKTLEKVRINIQYKIISEVKDPVKNASAHVFVGAIDNGPRRARSAVQRNPRALRWIGGLGDLERRCTPKLPMPEDAINACRRGQSLVGQNKNTEIGSSEFMRTSAPKRPTISP</sequence>
<evidence type="ECO:0000256" key="1">
    <source>
        <dbReference type="SAM" id="MobiDB-lite"/>
    </source>
</evidence>
<comment type="caution">
    <text evidence="2">The sequence shown here is derived from an EMBL/GenBank/DDBJ whole genome shotgun (WGS) entry which is preliminary data.</text>
</comment>
<dbReference type="Proteomes" id="UP001431783">
    <property type="component" value="Unassembled WGS sequence"/>
</dbReference>
<proteinExistence type="predicted"/>